<dbReference type="PROSITE" id="PS00599">
    <property type="entry name" value="AA_TRANSFER_CLASS_2"/>
    <property type="match status" value="1"/>
</dbReference>
<proteinExistence type="inferred from homology"/>
<comment type="caution">
    <text evidence="14">The sequence shown here is derived from an EMBL/GenBank/DDBJ whole genome shotgun (WGS) entry which is preliminary data.</text>
</comment>
<evidence type="ECO:0000259" key="13">
    <source>
        <dbReference type="Pfam" id="PF00155"/>
    </source>
</evidence>
<reference evidence="14 15" key="1">
    <citation type="submission" date="2022-02" db="EMBL/GenBank/DDBJ databases">
        <title>The genome sequence of Shewanella sp. 3B26.</title>
        <authorList>
            <person name="Du J."/>
        </authorList>
    </citation>
    <scope>NUCLEOTIDE SEQUENCE [LARGE SCALE GENOMIC DNA]</scope>
    <source>
        <strain evidence="14 15">3B26</strain>
    </source>
</reference>
<dbReference type="Gene3D" id="3.90.1150.10">
    <property type="entry name" value="Aspartate Aminotransferase, domain 1"/>
    <property type="match status" value="1"/>
</dbReference>
<dbReference type="GO" id="GO:0009102">
    <property type="term" value="P:biotin biosynthetic process"/>
    <property type="evidence" value="ECO:0007669"/>
    <property type="project" value="UniProtKB-KW"/>
</dbReference>
<dbReference type="InterPro" id="IPR001917">
    <property type="entry name" value="Aminotrans_II_pyridoxalP_BS"/>
</dbReference>
<comment type="catalytic activity">
    <reaction evidence="11">
        <text>6-carboxyhexanoyl-[ACP] + L-alanine + H(+) = (8S)-8-amino-7-oxononanoate + holo-[ACP] + CO2</text>
        <dbReference type="Rhea" id="RHEA:42288"/>
        <dbReference type="Rhea" id="RHEA-COMP:9685"/>
        <dbReference type="Rhea" id="RHEA-COMP:9955"/>
        <dbReference type="ChEBI" id="CHEBI:15378"/>
        <dbReference type="ChEBI" id="CHEBI:16526"/>
        <dbReference type="ChEBI" id="CHEBI:57972"/>
        <dbReference type="ChEBI" id="CHEBI:64479"/>
        <dbReference type="ChEBI" id="CHEBI:78846"/>
        <dbReference type="ChEBI" id="CHEBI:149468"/>
        <dbReference type="EC" id="2.3.1.47"/>
    </reaction>
</comment>
<dbReference type="InterPro" id="IPR050087">
    <property type="entry name" value="AON_synthase_class-II"/>
</dbReference>
<comment type="pathway">
    <text evidence="2">Cofactor biosynthesis; biotin biosynthesis.</text>
</comment>
<evidence type="ECO:0000256" key="4">
    <source>
        <dbReference type="ARBA" id="ARBA00011738"/>
    </source>
</evidence>
<evidence type="ECO:0000256" key="3">
    <source>
        <dbReference type="ARBA" id="ARBA00010008"/>
    </source>
</evidence>
<evidence type="ECO:0000313" key="15">
    <source>
        <dbReference type="Proteomes" id="UP001297581"/>
    </source>
</evidence>
<dbReference type="Pfam" id="PF00155">
    <property type="entry name" value="Aminotran_1_2"/>
    <property type="match status" value="1"/>
</dbReference>
<evidence type="ECO:0000256" key="6">
    <source>
        <dbReference type="ARBA" id="ARBA00022679"/>
    </source>
</evidence>
<dbReference type="AlphaFoldDB" id="A0AAJ1FCQ4"/>
<keyword evidence="7" id="KW-0093">Biotin biosynthesis</keyword>
<evidence type="ECO:0000256" key="5">
    <source>
        <dbReference type="ARBA" id="ARBA00013187"/>
    </source>
</evidence>
<dbReference type="Proteomes" id="UP001297581">
    <property type="component" value="Unassembled WGS sequence"/>
</dbReference>
<comment type="cofactor">
    <cofactor evidence="1 12">
        <name>pyridoxal 5'-phosphate</name>
        <dbReference type="ChEBI" id="CHEBI:597326"/>
    </cofactor>
</comment>
<dbReference type="InterPro" id="IPR004839">
    <property type="entry name" value="Aminotransferase_I/II_large"/>
</dbReference>
<organism evidence="14 15">
    <name type="scientific">Shewanella zhuhaiensis</name>
    <dbReference type="NCBI Taxonomy" id="2919576"/>
    <lineage>
        <taxon>Bacteria</taxon>
        <taxon>Pseudomonadati</taxon>
        <taxon>Pseudomonadota</taxon>
        <taxon>Gammaproteobacteria</taxon>
        <taxon>Alteromonadales</taxon>
        <taxon>Shewanellaceae</taxon>
        <taxon>Shewanella</taxon>
    </lineage>
</organism>
<evidence type="ECO:0000313" key="14">
    <source>
        <dbReference type="EMBL" id="MCH4296180.1"/>
    </source>
</evidence>
<accession>A0AAJ1FCQ4</accession>
<evidence type="ECO:0000256" key="8">
    <source>
        <dbReference type="ARBA" id="ARBA00022898"/>
    </source>
</evidence>
<comment type="subunit">
    <text evidence="4">Homodimer.</text>
</comment>
<evidence type="ECO:0000256" key="9">
    <source>
        <dbReference type="ARBA" id="ARBA00032610"/>
    </source>
</evidence>
<dbReference type="InterPro" id="IPR015424">
    <property type="entry name" value="PyrdxlP-dep_Trfase"/>
</dbReference>
<dbReference type="Gene3D" id="3.40.640.10">
    <property type="entry name" value="Type I PLP-dependent aspartate aminotransferase-like (Major domain)"/>
    <property type="match status" value="1"/>
</dbReference>
<keyword evidence="15" id="KW-1185">Reference proteome</keyword>
<evidence type="ECO:0000256" key="2">
    <source>
        <dbReference type="ARBA" id="ARBA00004746"/>
    </source>
</evidence>
<dbReference type="SUPFAM" id="SSF53383">
    <property type="entry name" value="PLP-dependent transferases"/>
    <property type="match status" value="1"/>
</dbReference>
<dbReference type="InterPro" id="IPR015421">
    <property type="entry name" value="PyrdxlP-dep_Trfase_major"/>
</dbReference>
<dbReference type="GO" id="GO:0030170">
    <property type="term" value="F:pyridoxal phosphate binding"/>
    <property type="evidence" value="ECO:0007669"/>
    <property type="project" value="InterPro"/>
</dbReference>
<comment type="similarity">
    <text evidence="3">Belongs to the class-II pyridoxal-phosphate-dependent aminotransferase family. BioF subfamily.</text>
</comment>
<dbReference type="GO" id="GO:0008710">
    <property type="term" value="F:8-amino-7-oxononanoate synthase activity"/>
    <property type="evidence" value="ECO:0007669"/>
    <property type="project" value="UniProtKB-EC"/>
</dbReference>
<gene>
    <name evidence="14" type="ORF">MJ923_17865</name>
</gene>
<feature type="domain" description="Aminotransferase class I/classII large" evidence="13">
    <location>
        <begin position="32"/>
        <end position="362"/>
    </location>
</feature>
<dbReference type="RefSeq" id="WP_240592254.1">
    <property type="nucleotide sequence ID" value="NZ_JAKUDL010000008.1"/>
</dbReference>
<evidence type="ECO:0000256" key="10">
    <source>
        <dbReference type="ARBA" id="ARBA00033381"/>
    </source>
</evidence>
<evidence type="ECO:0000256" key="7">
    <source>
        <dbReference type="ARBA" id="ARBA00022756"/>
    </source>
</evidence>
<protein>
    <recommendedName>
        <fullName evidence="5">8-amino-7-oxononanoate synthase</fullName>
        <ecNumber evidence="5">2.3.1.47</ecNumber>
    </recommendedName>
    <alternativeName>
        <fullName evidence="9">7-keto-8-amino-pelargonic acid synthase</fullName>
    </alternativeName>
    <alternativeName>
        <fullName evidence="10">8-amino-7-ketopelargonate synthase</fullName>
    </alternativeName>
</protein>
<evidence type="ECO:0000256" key="1">
    <source>
        <dbReference type="ARBA" id="ARBA00001933"/>
    </source>
</evidence>
<sequence length="373" mass="38907">MNQLLARLQVSRDKAKTDGLWRERRVLDEGLCDFASNDYLGLARDPRLADALSEGARLYGVGSRASPLVSGYHKAHQILEATLCQATGHEAALLFCSGFAANLALSNALFTAEDTLIADKLIHASMIDGALQSGARLRRYPHCDTRAAERLLSQNPGTALLTESIFSMDGDLAPLGELSELCDAHQSLLIVDDAHGFGVTGEGAMGASRLPGVRPALQIVTFGKAMGCQGAAILGSAELIDSLVARARHYIYSTALSPALAHVATAAIAIIAGGDMHARLLENIAGFKRLSEAAGLALLPSSSPIQLLPVSSNAECLALGLRLRDAGFLVGAIRPPTVPAPRLRITLSASHNAGQIAALVQILAAECGAGAGK</sequence>
<keyword evidence="6" id="KW-0808">Transferase</keyword>
<evidence type="ECO:0000256" key="11">
    <source>
        <dbReference type="ARBA" id="ARBA00047715"/>
    </source>
</evidence>
<evidence type="ECO:0000256" key="12">
    <source>
        <dbReference type="RuleBase" id="RU003693"/>
    </source>
</evidence>
<dbReference type="InterPro" id="IPR015422">
    <property type="entry name" value="PyrdxlP-dep_Trfase_small"/>
</dbReference>
<dbReference type="PANTHER" id="PTHR13693">
    <property type="entry name" value="CLASS II AMINOTRANSFERASE/8-AMINO-7-OXONONANOATE SYNTHASE"/>
    <property type="match status" value="1"/>
</dbReference>
<name>A0AAJ1FCQ4_9GAMM</name>
<dbReference type="PANTHER" id="PTHR13693:SF100">
    <property type="entry name" value="8-AMINO-7-OXONONANOATE SYNTHASE"/>
    <property type="match status" value="1"/>
</dbReference>
<dbReference type="EC" id="2.3.1.47" evidence="5"/>
<dbReference type="EMBL" id="JAKUDL010000008">
    <property type="protein sequence ID" value="MCH4296180.1"/>
    <property type="molecule type" value="Genomic_DNA"/>
</dbReference>
<keyword evidence="8 12" id="KW-0663">Pyridoxal phosphate</keyword>